<evidence type="ECO:0000259" key="7">
    <source>
        <dbReference type="Pfam" id="PF03632"/>
    </source>
</evidence>
<dbReference type="PANTHER" id="PTHR11051">
    <property type="entry name" value="GLYCOSYL HYDROLASE-RELATED"/>
    <property type="match status" value="1"/>
</dbReference>
<feature type="domain" description="Glycoside hydrolase family 65 central catalytic" evidence="7">
    <location>
        <begin position="391"/>
        <end position="579"/>
    </location>
</feature>
<dbReference type="InterPro" id="IPR037018">
    <property type="entry name" value="GH65_N"/>
</dbReference>
<evidence type="ECO:0000256" key="4">
    <source>
        <dbReference type="ARBA" id="ARBA00022801"/>
    </source>
</evidence>
<feature type="domain" description="Glycoside hydrolase family 65 N-terminal" evidence="8">
    <location>
        <begin position="50"/>
        <end position="320"/>
    </location>
</feature>
<dbReference type="Proteomes" id="UP000701801">
    <property type="component" value="Unassembled WGS sequence"/>
</dbReference>
<dbReference type="AlphaFoldDB" id="A0A9N9LLM8"/>
<dbReference type="GO" id="GO:0005993">
    <property type="term" value="P:trehalose catabolic process"/>
    <property type="evidence" value="ECO:0007669"/>
    <property type="project" value="TreeGrafter"/>
</dbReference>
<keyword evidence="10" id="KW-1185">Reference proteome</keyword>
<dbReference type="InterPro" id="IPR005196">
    <property type="entry name" value="Glyco_hydro_65_N"/>
</dbReference>
<evidence type="ECO:0000256" key="1">
    <source>
        <dbReference type="ARBA" id="ARBA00001576"/>
    </source>
</evidence>
<proteinExistence type="inferred from homology"/>
<dbReference type="FunFam" id="1.50.10.10:FF:000032">
    <property type="entry name" value="Vacuolar acid trehalase"/>
    <property type="match status" value="1"/>
</dbReference>
<feature type="signal peptide" evidence="6">
    <location>
        <begin position="1"/>
        <end position="20"/>
    </location>
</feature>
<evidence type="ECO:0000259" key="8">
    <source>
        <dbReference type="Pfam" id="PF03636"/>
    </source>
</evidence>
<dbReference type="GO" id="GO:0009277">
    <property type="term" value="C:fungal-type cell wall"/>
    <property type="evidence" value="ECO:0007669"/>
    <property type="project" value="TreeGrafter"/>
</dbReference>
<evidence type="ECO:0000256" key="6">
    <source>
        <dbReference type="SAM" id="SignalP"/>
    </source>
</evidence>
<reference evidence="9" key="1">
    <citation type="submission" date="2021-07" db="EMBL/GenBank/DDBJ databases">
        <authorList>
            <person name="Durling M."/>
        </authorList>
    </citation>
    <scope>NUCLEOTIDE SEQUENCE</scope>
</reference>
<organism evidence="9 10">
    <name type="scientific">Hymenoscyphus albidus</name>
    <dbReference type="NCBI Taxonomy" id="595503"/>
    <lineage>
        <taxon>Eukaryota</taxon>
        <taxon>Fungi</taxon>
        <taxon>Dikarya</taxon>
        <taxon>Ascomycota</taxon>
        <taxon>Pezizomycotina</taxon>
        <taxon>Leotiomycetes</taxon>
        <taxon>Helotiales</taxon>
        <taxon>Helotiaceae</taxon>
        <taxon>Hymenoscyphus</taxon>
    </lineage>
</organism>
<feature type="chain" id="PRO_5040139066" description="alpha,alpha-trehalase" evidence="6">
    <location>
        <begin position="21"/>
        <end position="1011"/>
    </location>
</feature>
<dbReference type="OrthoDB" id="200349at2759"/>
<evidence type="ECO:0000256" key="3">
    <source>
        <dbReference type="ARBA" id="ARBA00012757"/>
    </source>
</evidence>
<dbReference type="InterPro" id="IPR008928">
    <property type="entry name" value="6-hairpin_glycosidase_sf"/>
</dbReference>
<dbReference type="PANTHER" id="PTHR11051:SF8">
    <property type="entry name" value="PROTEIN-GLUCOSYLGALACTOSYLHYDROXYLYSINE GLUCOSIDASE"/>
    <property type="match status" value="1"/>
</dbReference>
<dbReference type="Gene3D" id="2.60.420.10">
    <property type="entry name" value="Maltose phosphorylase, domain 3"/>
    <property type="match status" value="1"/>
</dbReference>
<evidence type="ECO:0000313" key="10">
    <source>
        <dbReference type="Proteomes" id="UP000701801"/>
    </source>
</evidence>
<dbReference type="SUPFAM" id="SSF48208">
    <property type="entry name" value="Six-hairpin glycosidases"/>
    <property type="match status" value="1"/>
</dbReference>
<gene>
    <name evidence="9" type="ORF">HYALB_00007968</name>
</gene>
<keyword evidence="6" id="KW-0732">Signal</keyword>
<dbReference type="Gene3D" id="1.50.10.10">
    <property type="match status" value="1"/>
</dbReference>
<dbReference type="InterPro" id="IPR005195">
    <property type="entry name" value="Glyco_hydro_65_M"/>
</dbReference>
<dbReference type="Pfam" id="PF03636">
    <property type="entry name" value="Glyco_hydro_65N"/>
    <property type="match status" value="1"/>
</dbReference>
<dbReference type="InterPro" id="IPR012341">
    <property type="entry name" value="6hp_glycosidase-like_sf"/>
</dbReference>
<sequence length="1011" mass="110387">MMFNFSLLLFSLALVASTIGVPDTQAEDFSVLDKSNYKWNESTWSLTTEKFRPGQYQSRLSLSNGYHGGSLAAIGPFFEREVNQTDPDGKQPTNGWPLFTDRISFYTISGFYGIQPNGSGTNYPELNENGWESFISGLPHPTSVLFSFGGHTLDATVNRSAISNFASTVSFKTGVGEWSFTWSPDNCTSSFNVTYQTIFSRERANVAAVKANITSTSDINGTVTDLLDGRSAVRTDFNEKGLSDNGVIYTSVHPTGLPNITAYIVSGLNVSNPWTDTASRAPASGPNIPLYNSTIGQSYAISLKAGQTVEFFKYVGVASTDKFTDAKTTAQTEQARAQSSGWDALLQEHITSWSNIISTDSVDDFTDPTTGALPTDPDILALHIQSKANSYYLLQSLQPDGSGLNDNSISVGGLPSNSYAGLIFWDADYWMSPGLILTHPNWVKQIANFRVKQHQQALDNAAFNKYPNGSSLYSWTAGRYGNCTGTGPCVDYEYHLNYDITANILQLYNVTDNKTWLDNGPRKVLESTAVMTNHLLTYNTTTKTYWIKNMTDPDEYANNKDNGVFTIASASDLLKQTNSLRSRDGLPINETWQDLSEQIAFPVAASGISKEYETMNNSVKVKQADVVLLNFPLNYMQNYSTEAKLKDLDYYSNKQSAEGPAMTYSSFSINANQLSPSGCAAYPYFLAGVLSYSRGPWFQFSEQSVDDVKTNGNQNPAFPFLTGHGGANQVVLFGFLGVRTDQRLLFLDPSLPPQIPHIKVRNFHYKGVTLSASMNNTHTKLTRLTTPPAVGVPDAYANTSFPFILGSPANPENTHTSYTIALNQTLELPNRLYWQNLTVPDNLLQCLPVTSPSPYVPGQFPSAATDGATATRWQPASNHTAELLINMTTIPPQPIRGIYFDWGARPPVKATVYLGNMTDGELVVNRATAFVVRDVGVERPFNASEALASGDEIVPVVGNTTRYLDVGGAWTGGFAMLAVEGCREEDGVGATGCREEDGVGATVGEFVILKA</sequence>
<keyword evidence="5" id="KW-0325">Glycoprotein</keyword>
<keyword evidence="4" id="KW-0378">Hydrolase</keyword>
<dbReference type="GO" id="GO:0004555">
    <property type="term" value="F:alpha,alpha-trehalase activity"/>
    <property type="evidence" value="ECO:0007669"/>
    <property type="project" value="UniProtKB-EC"/>
</dbReference>
<dbReference type="SUPFAM" id="SSF74650">
    <property type="entry name" value="Galactose mutarotase-like"/>
    <property type="match status" value="1"/>
</dbReference>
<comment type="similarity">
    <text evidence="2">Belongs to the glycosyl hydrolase 65 family.</text>
</comment>
<accession>A0A9N9LLM8</accession>
<evidence type="ECO:0000313" key="9">
    <source>
        <dbReference type="EMBL" id="CAG8975267.1"/>
    </source>
</evidence>
<dbReference type="GO" id="GO:0030246">
    <property type="term" value="F:carbohydrate binding"/>
    <property type="evidence" value="ECO:0007669"/>
    <property type="project" value="InterPro"/>
</dbReference>
<dbReference type="EMBL" id="CAJVRM010000130">
    <property type="protein sequence ID" value="CAG8975267.1"/>
    <property type="molecule type" value="Genomic_DNA"/>
</dbReference>
<evidence type="ECO:0000256" key="5">
    <source>
        <dbReference type="ARBA" id="ARBA00023180"/>
    </source>
</evidence>
<dbReference type="EC" id="3.2.1.28" evidence="3"/>
<evidence type="ECO:0000256" key="2">
    <source>
        <dbReference type="ARBA" id="ARBA00006768"/>
    </source>
</evidence>
<comment type="catalytic activity">
    <reaction evidence="1">
        <text>alpha,alpha-trehalose + H2O = alpha-D-glucose + beta-D-glucose</text>
        <dbReference type="Rhea" id="RHEA:32675"/>
        <dbReference type="ChEBI" id="CHEBI:15377"/>
        <dbReference type="ChEBI" id="CHEBI:15903"/>
        <dbReference type="ChEBI" id="CHEBI:16551"/>
        <dbReference type="ChEBI" id="CHEBI:17925"/>
        <dbReference type="EC" id="3.2.1.28"/>
    </reaction>
</comment>
<dbReference type="Gene3D" id="2.70.98.40">
    <property type="entry name" value="Glycoside hydrolase, family 65, N-terminal domain"/>
    <property type="match status" value="1"/>
</dbReference>
<dbReference type="InterPro" id="IPR011013">
    <property type="entry name" value="Gal_mutarotase_sf_dom"/>
</dbReference>
<comment type="caution">
    <text evidence="9">The sequence shown here is derived from an EMBL/GenBank/DDBJ whole genome shotgun (WGS) entry which is preliminary data.</text>
</comment>
<name>A0A9N9LLM8_9HELO</name>
<dbReference type="Pfam" id="PF03632">
    <property type="entry name" value="Glyco_hydro_65m"/>
    <property type="match status" value="1"/>
</dbReference>
<protein>
    <recommendedName>
        <fullName evidence="3">alpha,alpha-trehalase</fullName>
        <ecNumber evidence="3">3.2.1.28</ecNumber>
    </recommendedName>
</protein>